<proteinExistence type="predicted"/>
<organism evidence="2">
    <name type="scientific">marine metagenome</name>
    <dbReference type="NCBI Taxonomy" id="408172"/>
    <lineage>
        <taxon>unclassified sequences</taxon>
        <taxon>metagenomes</taxon>
        <taxon>ecological metagenomes</taxon>
    </lineage>
</organism>
<sequence>MDLLVLGTAQDGGYPQTGCSDECCQHAWKTGSKRLIASLAFYSGRNCFLIDITPDFKYQYQLIEKNIKGKPRISGIFITHAHLGHYTGLLELGLEVMNLDAVPVYVMPKMKSFLESNAPFSQLVDLKNINLITIAENQPIAINRIFSITPFQVPHRNEFSETVGYSVQSSRKSVLYIPDIDSWEKWEMDINKLIIKHDIAFLDGTFFDKTELKNRDINNVPHPSIIESIKQFSSLDTIDRIKVNFTHLNHTNNVLRWNSKERNEVLKQGFQIATDGENISI</sequence>
<dbReference type="Pfam" id="PF12706">
    <property type="entry name" value="Lactamase_B_2"/>
    <property type="match status" value="1"/>
</dbReference>
<dbReference type="SUPFAM" id="SSF56281">
    <property type="entry name" value="Metallo-hydrolase/oxidoreductase"/>
    <property type="match status" value="1"/>
</dbReference>
<gene>
    <name evidence="2" type="ORF">METZ01_LOCUS169555</name>
</gene>
<dbReference type="PANTHER" id="PTHR42663">
    <property type="entry name" value="HYDROLASE C777.06C-RELATED-RELATED"/>
    <property type="match status" value="1"/>
</dbReference>
<evidence type="ECO:0000259" key="1">
    <source>
        <dbReference type="Pfam" id="PF12706"/>
    </source>
</evidence>
<name>A0A382BT62_9ZZZZ</name>
<dbReference type="PANTHER" id="PTHR42663:SF7">
    <property type="entry name" value="COENZYME PQQ SYNTHESIS PROTEIN B"/>
    <property type="match status" value="1"/>
</dbReference>
<dbReference type="Gene3D" id="3.60.15.10">
    <property type="entry name" value="Ribonuclease Z/Hydroxyacylglutathione hydrolase-like"/>
    <property type="match status" value="1"/>
</dbReference>
<dbReference type="AlphaFoldDB" id="A0A382BT62"/>
<dbReference type="InterPro" id="IPR036866">
    <property type="entry name" value="RibonucZ/Hydroxyglut_hydro"/>
</dbReference>
<accession>A0A382BT62</accession>
<protein>
    <recommendedName>
        <fullName evidence="1">Metallo-beta-lactamase domain-containing protein</fullName>
    </recommendedName>
</protein>
<evidence type="ECO:0000313" key="2">
    <source>
        <dbReference type="EMBL" id="SVB16701.1"/>
    </source>
</evidence>
<dbReference type="InterPro" id="IPR001279">
    <property type="entry name" value="Metallo-B-lactamas"/>
</dbReference>
<feature type="domain" description="Metallo-beta-lactamase" evidence="1">
    <location>
        <begin position="48"/>
        <end position="231"/>
    </location>
</feature>
<reference evidence="2" key="1">
    <citation type="submission" date="2018-05" db="EMBL/GenBank/DDBJ databases">
        <authorList>
            <person name="Lanie J.A."/>
            <person name="Ng W.-L."/>
            <person name="Kazmierczak K.M."/>
            <person name="Andrzejewski T.M."/>
            <person name="Davidsen T.M."/>
            <person name="Wayne K.J."/>
            <person name="Tettelin H."/>
            <person name="Glass J.I."/>
            <person name="Rusch D."/>
            <person name="Podicherti R."/>
            <person name="Tsui H.-C.T."/>
            <person name="Winkler M.E."/>
        </authorList>
    </citation>
    <scope>NUCLEOTIDE SEQUENCE</scope>
</reference>
<dbReference type="EMBL" id="UINC01031136">
    <property type="protein sequence ID" value="SVB16701.1"/>
    <property type="molecule type" value="Genomic_DNA"/>
</dbReference>